<evidence type="ECO:0000313" key="2">
    <source>
        <dbReference type="EMBL" id="APF18514.1"/>
    </source>
</evidence>
<protein>
    <submittedName>
        <fullName evidence="2">Uncharacterized protein</fullName>
    </submittedName>
</protein>
<reference evidence="2 3" key="1">
    <citation type="submission" date="2016-11" db="EMBL/GenBank/DDBJ databases">
        <title>Genomic analysis of Caldithrix abyssi and proposal of a novel bacterial phylum Caldithrichaeota.</title>
        <authorList>
            <person name="Kublanov I."/>
            <person name="Sigalova O."/>
            <person name="Gavrilov S."/>
            <person name="Lebedinsky A."/>
            <person name="Ivanova N."/>
            <person name="Daum C."/>
            <person name="Reddy T."/>
            <person name="Klenk H.P."/>
            <person name="Goker M."/>
            <person name="Reva O."/>
            <person name="Miroshnichenko M."/>
            <person name="Kyprides N."/>
            <person name="Woyke T."/>
            <person name="Gelfand M."/>
        </authorList>
    </citation>
    <scope>NUCLEOTIDE SEQUENCE [LARGE SCALE GENOMIC DNA]</scope>
    <source>
        <strain evidence="2 3">LF13</strain>
    </source>
</reference>
<keyword evidence="1" id="KW-1133">Transmembrane helix</keyword>
<dbReference type="Proteomes" id="UP000183868">
    <property type="component" value="Chromosome"/>
</dbReference>
<evidence type="ECO:0000256" key="1">
    <source>
        <dbReference type="SAM" id="Phobius"/>
    </source>
</evidence>
<dbReference type="AlphaFoldDB" id="A0A1J1C941"/>
<keyword evidence="1" id="KW-0812">Transmembrane</keyword>
<name>A0A1J1C941_CALAY</name>
<sequence>MSHAHDFSNHFDFTLAGMGVLAFVVLANAFPIFFRQQTAPGRKH</sequence>
<dbReference type="KEGG" id="caby:Cabys_1765"/>
<accession>A0A1J1C941</accession>
<keyword evidence="1" id="KW-0472">Membrane</keyword>
<evidence type="ECO:0000313" key="3">
    <source>
        <dbReference type="Proteomes" id="UP000183868"/>
    </source>
</evidence>
<dbReference type="EMBL" id="CP018099">
    <property type="protein sequence ID" value="APF18514.1"/>
    <property type="molecule type" value="Genomic_DNA"/>
</dbReference>
<feature type="transmembrane region" description="Helical" evidence="1">
    <location>
        <begin position="13"/>
        <end position="34"/>
    </location>
</feature>
<gene>
    <name evidence="2" type="ORF">Cabys_1765</name>
</gene>
<proteinExistence type="predicted"/>
<organism evidence="2 3">
    <name type="scientific">Caldithrix abyssi DSM 13497</name>
    <dbReference type="NCBI Taxonomy" id="880073"/>
    <lineage>
        <taxon>Bacteria</taxon>
        <taxon>Pseudomonadati</taxon>
        <taxon>Calditrichota</taxon>
        <taxon>Calditrichia</taxon>
        <taxon>Calditrichales</taxon>
        <taxon>Calditrichaceae</taxon>
        <taxon>Caldithrix</taxon>
    </lineage>
</organism>
<dbReference type="RefSeq" id="WP_257786504.1">
    <property type="nucleotide sequence ID" value="NZ_CM001402.1"/>
</dbReference>